<dbReference type="EMBL" id="JANHOG010001479">
    <property type="protein sequence ID" value="KAJ3536413.1"/>
    <property type="molecule type" value="Genomic_DNA"/>
</dbReference>
<reference evidence="1" key="1">
    <citation type="submission" date="2022-07" db="EMBL/GenBank/DDBJ databases">
        <title>Genome Sequence of Phlebia brevispora.</title>
        <authorList>
            <person name="Buettner E."/>
        </authorList>
    </citation>
    <scope>NUCLEOTIDE SEQUENCE</scope>
    <source>
        <strain evidence="1">MPL23</strain>
    </source>
</reference>
<accession>A0ACC1SBY3</accession>
<comment type="caution">
    <text evidence="1">The sequence shown here is derived from an EMBL/GenBank/DDBJ whole genome shotgun (WGS) entry which is preliminary data.</text>
</comment>
<keyword evidence="2" id="KW-1185">Reference proteome</keyword>
<evidence type="ECO:0000313" key="1">
    <source>
        <dbReference type="EMBL" id="KAJ3536413.1"/>
    </source>
</evidence>
<gene>
    <name evidence="1" type="ORF">NM688_g6842</name>
</gene>
<dbReference type="Proteomes" id="UP001148662">
    <property type="component" value="Unassembled WGS sequence"/>
</dbReference>
<organism evidence="1 2">
    <name type="scientific">Phlebia brevispora</name>
    <dbReference type="NCBI Taxonomy" id="194682"/>
    <lineage>
        <taxon>Eukaryota</taxon>
        <taxon>Fungi</taxon>
        <taxon>Dikarya</taxon>
        <taxon>Basidiomycota</taxon>
        <taxon>Agaricomycotina</taxon>
        <taxon>Agaricomycetes</taxon>
        <taxon>Polyporales</taxon>
        <taxon>Meruliaceae</taxon>
        <taxon>Phlebia</taxon>
    </lineage>
</organism>
<proteinExistence type="predicted"/>
<evidence type="ECO:0000313" key="2">
    <source>
        <dbReference type="Proteomes" id="UP001148662"/>
    </source>
</evidence>
<sequence>MLRYLRSWWESSPHESARTSHSQPNLLPPKKRRRIEIEDGNDDQTRSKGCLHDIGPILRPDLDNWKSDGDVIIATYGGQEGEGIICKCHAWQLSKSSSVFMDLFALPQPAMIEHFEGVPLVRLPDKHSNFRVILRMLYDEAYSPCRTHAADLVHNVAGPLRMMDKYQMDDLHARLVKTLTNDWPATLEDWVKREEKMDRENSKPWVVTNRTEMDVTLADRIAVMRLAEEAGLTAILPPVLYELNRIYLTRLCNAEISHSQYSHRQWLQIPLNFDYQHPVTHHDVPNELRLNAGELHRLLVGREFIRSRAMWFLSVDLAHAMELTYHFRTRTCEPAMYRWQAEVLERECARQVIFTDPLKVLGEMEHEIMQGSRNPICERCRVQVRDALEECRLAIWRDLPRYFNITKDSEPSPSGNVDNQNP</sequence>
<name>A0ACC1SBY3_9APHY</name>
<protein>
    <submittedName>
        <fullName evidence="1">Uncharacterized protein</fullName>
    </submittedName>
</protein>